<dbReference type="PANTHER" id="PTHR47505">
    <property type="entry name" value="DNA UTILIZATION PROTEIN YHGH"/>
    <property type="match status" value="1"/>
</dbReference>
<dbReference type="STRING" id="1184267.A11Q_2528"/>
<dbReference type="KEGG" id="bex:A11Q_2528"/>
<dbReference type="InterPro" id="IPR051910">
    <property type="entry name" value="ComF/GntX_DNA_util-trans"/>
</dbReference>
<reference evidence="2 3" key="1">
    <citation type="journal article" date="2013" name="ISME J.">
        <title>By their genes ye shall know them: genomic signatures of predatory bacteria.</title>
        <authorList>
            <person name="Pasternak Z."/>
            <person name="Pietrokovski S."/>
            <person name="Rotem O."/>
            <person name="Gophna U."/>
            <person name="Lurie-Weinberger M.N."/>
            <person name="Jurkevitch E."/>
        </authorList>
    </citation>
    <scope>NUCLEOTIDE SEQUENCE [LARGE SCALE GENOMIC DNA]</scope>
    <source>
        <strain evidence="2 3">JSS</strain>
    </source>
</reference>
<dbReference type="HOGENOM" id="CLU_1243326_0_0_7"/>
<dbReference type="AlphaFoldDB" id="M4VU51"/>
<comment type="similarity">
    <text evidence="1">Belongs to the ComF/GntX family.</text>
</comment>
<evidence type="ECO:0000256" key="1">
    <source>
        <dbReference type="ARBA" id="ARBA00008007"/>
    </source>
</evidence>
<sequence>MSQSLPSKVLFQSFLQYLFSPNCVHCGSFFVEDTLLCDECFRSRLYPRLQQQLQHPLVSVIPRHYYLFAWNPQESDLLSEMIYRLKGNRAWPAWEYYGKLLYYYVSDYLDWGEFQALVPLAGSKPSSVHAQILATVLSKHSGLPVWDVLQKRTLQQQKKLSAVDRKHQSQIGLKGQLPEHFTKLIFVDDVLTTGQSYEQSRKALNANSEDVILTLFYRSRRR</sequence>
<dbReference type="InterPro" id="IPR029057">
    <property type="entry name" value="PRTase-like"/>
</dbReference>
<dbReference type="PATRIC" id="fig|1184267.3.peg.2556"/>
<dbReference type="CDD" id="cd06223">
    <property type="entry name" value="PRTases_typeI"/>
    <property type="match status" value="1"/>
</dbReference>
<proteinExistence type="inferred from homology"/>
<protein>
    <recommendedName>
        <fullName evidence="4">Phosphoribosyltransferase domain-containing protein</fullName>
    </recommendedName>
</protein>
<dbReference type="Gene3D" id="3.40.50.2020">
    <property type="match status" value="1"/>
</dbReference>
<dbReference type="RefSeq" id="WP_015471234.1">
    <property type="nucleotide sequence ID" value="NC_020813.1"/>
</dbReference>
<dbReference type="SUPFAM" id="SSF53271">
    <property type="entry name" value="PRTase-like"/>
    <property type="match status" value="1"/>
</dbReference>
<dbReference type="InterPro" id="IPR000836">
    <property type="entry name" value="PRTase_dom"/>
</dbReference>
<evidence type="ECO:0000313" key="2">
    <source>
        <dbReference type="EMBL" id="AGH96744.1"/>
    </source>
</evidence>
<keyword evidence="3" id="KW-1185">Reference proteome</keyword>
<dbReference type="EMBL" id="CP003537">
    <property type="protein sequence ID" value="AGH96744.1"/>
    <property type="molecule type" value="Genomic_DNA"/>
</dbReference>
<name>M4VU51_9BACT</name>
<dbReference type="PANTHER" id="PTHR47505:SF1">
    <property type="entry name" value="DNA UTILIZATION PROTEIN YHGH"/>
    <property type="match status" value="1"/>
</dbReference>
<gene>
    <name evidence="2" type="ORF">A11Q_2528</name>
</gene>
<organism evidence="2 3">
    <name type="scientific">Pseudobdellovibrio exovorus JSS</name>
    <dbReference type="NCBI Taxonomy" id="1184267"/>
    <lineage>
        <taxon>Bacteria</taxon>
        <taxon>Pseudomonadati</taxon>
        <taxon>Bdellovibrionota</taxon>
        <taxon>Bdellovibrionia</taxon>
        <taxon>Bdellovibrionales</taxon>
        <taxon>Pseudobdellovibrionaceae</taxon>
        <taxon>Pseudobdellovibrio</taxon>
    </lineage>
</organism>
<accession>M4VU51</accession>
<evidence type="ECO:0000313" key="3">
    <source>
        <dbReference type="Proteomes" id="UP000012040"/>
    </source>
</evidence>
<dbReference type="eggNOG" id="COG1040">
    <property type="taxonomic scope" value="Bacteria"/>
</dbReference>
<dbReference type="OrthoDB" id="9342622at2"/>
<dbReference type="Proteomes" id="UP000012040">
    <property type="component" value="Chromosome"/>
</dbReference>
<evidence type="ECO:0008006" key="4">
    <source>
        <dbReference type="Google" id="ProtNLM"/>
    </source>
</evidence>